<dbReference type="Proteomes" id="UP000011721">
    <property type="component" value="Chromosome"/>
</dbReference>
<dbReference type="NCBIfam" id="TIGR03357">
    <property type="entry name" value="VI_zyme"/>
    <property type="match status" value="1"/>
</dbReference>
<dbReference type="STRING" id="1167006.UWK_02702"/>
<evidence type="ECO:0000313" key="3">
    <source>
        <dbReference type="Proteomes" id="UP000011721"/>
    </source>
</evidence>
<organism evidence="2 3">
    <name type="scientific">Desulfocapsa sulfexigens (strain DSM 10523 / SB164P1)</name>
    <dbReference type="NCBI Taxonomy" id="1167006"/>
    <lineage>
        <taxon>Bacteria</taxon>
        <taxon>Pseudomonadati</taxon>
        <taxon>Thermodesulfobacteriota</taxon>
        <taxon>Desulfobulbia</taxon>
        <taxon>Desulfobulbales</taxon>
        <taxon>Desulfocapsaceae</taxon>
        <taxon>Desulfocapsa</taxon>
    </lineage>
</organism>
<dbReference type="HOGENOM" id="CLU_132637_2_0_7"/>
<keyword evidence="3" id="KW-1185">Reference proteome</keyword>
<reference evidence="3" key="1">
    <citation type="journal article" date="2013" name="Stand. Genomic Sci.">
        <title>Complete genome sequence of Desulfocapsa sulfexigens, a marine deltaproteobacterium specialized in disproportionating inorganic sulfur compounds.</title>
        <authorList>
            <person name="Finster K.W."/>
            <person name="Kjeldsen K.U."/>
            <person name="Kube M."/>
            <person name="Reinhardt R."/>
            <person name="Mussmann M."/>
            <person name="Amann R."/>
            <person name="Schreiber L."/>
        </authorList>
    </citation>
    <scope>NUCLEOTIDE SEQUENCE [LARGE SCALE GENOMIC DNA]</scope>
    <source>
        <strain evidence="3">DSM 10523 / SB164P1</strain>
    </source>
</reference>
<dbReference type="InterPro" id="IPR017737">
    <property type="entry name" value="TssE1-like"/>
</dbReference>
<dbReference type="Gene3D" id="3.10.450.40">
    <property type="match status" value="1"/>
</dbReference>
<protein>
    <submittedName>
        <fullName evidence="2">Type VI secretion system lysozyme-related protein</fullName>
    </submittedName>
</protein>
<dbReference type="InterPro" id="IPR053176">
    <property type="entry name" value="T6SS_TssE1-like"/>
</dbReference>
<accession>M1P6Z0</accession>
<feature type="domain" description="IraD/Gp25-like" evidence="1">
    <location>
        <begin position="30"/>
        <end position="114"/>
    </location>
</feature>
<dbReference type="SUPFAM" id="SSF160719">
    <property type="entry name" value="gpW/gp25-like"/>
    <property type="match status" value="1"/>
</dbReference>
<dbReference type="PANTHER" id="PTHR38595">
    <property type="entry name" value="CYTOPLASMIC PROTEIN-RELATED"/>
    <property type="match status" value="1"/>
</dbReference>
<dbReference type="OrthoDB" id="1524306at2"/>
<evidence type="ECO:0000313" key="2">
    <source>
        <dbReference type="EMBL" id="AGF79238.1"/>
    </source>
</evidence>
<dbReference type="EMBL" id="CP003985">
    <property type="protein sequence ID" value="AGF79238.1"/>
    <property type="molecule type" value="Genomic_DNA"/>
</dbReference>
<dbReference type="AlphaFoldDB" id="M1P6Z0"/>
<dbReference type="PANTHER" id="PTHR38595:SF2">
    <property type="entry name" value="TYPE VI SECRETION SYSTEM BASEPLATE SUBUNIT TSSE"/>
    <property type="match status" value="1"/>
</dbReference>
<gene>
    <name evidence="2" type="ordered locus">UWK_02702</name>
</gene>
<sequence length="137" mass="15976">MREARLLERIRQREHDPLRRESEDPLKVIDSIQDHLKQILNTRQGNVLISEEYGTPDFTEFLTEYPQSLRGFERAIRQTITQYEPRLRAVRVAFTPQEEDRLAVKFQIFAKLATSGSNTSVLFESLLNSDGQISIKK</sequence>
<dbReference type="KEGG" id="dsf:UWK_02702"/>
<dbReference type="eggNOG" id="COG3518">
    <property type="taxonomic scope" value="Bacteria"/>
</dbReference>
<name>M1P6Z0_DESSD</name>
<proteinExistence type="predicted"/>
<evidence type="ECO:0000259" key="1">
    <source>
        <dbReference type="Pfam" id="PF04965"/>
    </source>
</evidence>
<dbReference type="InterPro" id="IPR007048">
    <property type="entry name" value="IraD/Gp25-like"/>
</dbReference>
<dbReference type="RefSeq" id="WP_015404924.1">
    <property type="nucleotide sequence ID" value="NC_020304.1"/>
</dbReference>
<dbReference type="Pfam" id="PF04965">
    <property type="entry name" value="GPW_gp25"/>
    <property type="match status" value="1"/>
</dbReference>